<keyword evidence="2" id="KW-0645">Protease</keyword>
<dbReference type="SUPFAM" id="SSF53092">
    <property type="entry name" value="Creatinase/prolidase N-terminal domain"/>
    <property type="match status" value="1"/>
</dbReference>
<gene>
    <name evidence="2" type="ORF">H4W80_000479</name>
</gene>
<keyword evidence="3" id="KW-1185">Reference proteome</keyword>
<dbReference type="EMBL" id="JADBEK010000001">
    <property type="protein sequence ID" value="MBE1582221.1"/>
    <property type="molecule type" value="Genomic_DNA"/>
</dbReference>
<dbReference type="InterPro" id="IPR000994">
    <property type="entry name" value="Pept_M24"/>
</dbReference>
<reference evidence="2 3" key="1">
    <citation type="submission" date="2020-10" db="EMBL/GenBank/DDBJ databases">
        <title>Sequencing the genomes of 1000 actinobacteria strains.</title>
        <authorList>
            <person name="Klenk H.-P."/>
        </authorList>
    </citation>
    <scope>NUCLEOTIDE SEQUENCE [LARGE SCALE GENOMIC DNA]</scope>
    <source>
        <strain evidence="2 3">DSM 43173</strain>
    </source>
</reference>
<proteinExistence type="predicted"/>
<comment type="caution">
    <text evidence="2">The sequence shown here is derived from an EMBL/GenBank/DDBJ whole genome shotgun (WGS) entry which is preliminary data.</text>
</comment>
<dbReference type="PANTHER" id="PTHR46112">
    <property type="entry name" value="AMINOPEPTIDASE"/>
    <property type="match status" value="1"/>
</dbReference>
<keyword evidence="2" id="KW-0378">Hydrolase</keyword>
<feature type="domain" description="Peptidase M24" evidence="1">
    <location>
        <begin position="163"/>
        <end position="358"/>
    </location>
</feature>
<organism evidence="2 3">
    <name type="scientific">Nonomuraea angiospora</name>
    <dbReference type="NCBI Taxonomy" id="46172"/>
    <lineage>
        <taxon>Bacteria</taxon>
        <taxon>Bacillati</taxon>
        <taxon>Actinomycetota</taxon>
        <taxon>Actinomycetes</taxon>
        <taxon>Streptosporangiales</taxon>
        <taxon>Streptosporangiaceae</taxon>
        <taxon>Nonomuraea</taxon>
    </lineage>
</organism>
<dbReference type="GO" id="GO:0004177">
    <property type="term" value="F:aminopeptidase activity"/>
    <property type="evidence" value="ECO:0007669"/>
    <property type="project" value="UniProtKB-KW"/>
</dbReference>
<keyword evidence="2" id="KW-0031">Aminopeptidase</keyword>
<dbReference type="PANTHER" id="PTHR46112:SF2">
    <property type="entry name" value="XAA-PRO AMINOPEPTIDASE P-RELATED"/>
    <property type="match status" value="1"/>
</dbReference>
<dbReference type="RefSeq" id="WP_192783537.1">
    <property type="nucleotide sequence ID" value="NZ_JADBEK010000001.1"/>
</dbReference>
<sequence>MTEDLMTAAFTPGTIDDTAVVASTARRTQLREHLLRLDVQGALVYSPRRSAVTWLTGYAPGFISNSAALWLPVDGPPALGVEFPFEVERARRYGLNTMPMSSPLDLVPEGIDRIGLLAGDLVIDERPPALLDGLASRLIRHVDLAAWAMETRERKTEPELRLLTHAAPIGDLALRAAGDTAVVGERDYEIAARVEAAARAAGALRCLCLVGIGDGAVITEASGVTVGRDQQVGLEVSLYASGAFMHVNTTLLPAMPRPVDLRAVGAVRAARAALIDALRPGRAVTAVVAAGDAVLDEHGLLEFKEYDFGHGLGCDTPEHPRLLHETDRTIAAGAVVAVHVAVRRPGGESAMIGGPVVIAEDGAHELVPDAVWA</sequence>
<dbReference type="InterPro" id="IPR050659">
    <property type="entry name" value="Peptidase_M24B"/>
</dbReference>
<evidence type="ECO:0000313" key="3">
    <source>
        <dbReference type="Proteomes" id="UP000633509"/>
    </source>
</evidence>
<dbReference type="Pfam" id="PF00557">
    <property type="entry name" value="Peptidase_M24"/>
    <property type="match status" value="1"/>
</dbReference>
<evidence type="ECO:0000313" key="2">
    <source>
        <dbReference type="EMBL" id="MBE1582221.1"/>
    </source>
</evidence>
<evidence type="ECO:0000259" key="1">
    <source>
        <dbReference type="Pfam" id="PF00557"/>
    </source>
</evidence>
<name>A0ABR9LQ53_9ACTN</name>
<dbReference type="Proteomes" id="UP000633509">
    <property type="component" value="Unassembled WGS sequence"/>
</dbReference>
<dbReference type="SUPFAM" id="SSF55920">
    <property type="entry name" value="Creatinase/aminopeptidase"/>
    <property type="match status" value="1"/>
</dbReference>
<protein>
    <submittedName>
        <fullName evidence="2">Xaa-Pro aminopeptidase</fullName>
    </submittedName>
</protein>
<dbReference type="InterPro" id="IPR036005">
    <property type="entry name" value="Creatinase/aminopeptidase-like"/>
</dbReference>
<dbReference type="Gene3D" id="3.90.230.10">
    <property type="entry name" value="Creatinase/methionine aminopeptidase superfamily"/>
    <property type="match status" value="1"/>
</dbReference>
<accession>A0ABR9LQ53</accession>
<dbReference type="InterPro" id="IPR029149">
    <property type="entry name" value="Creatin/AminoP/Spt16_N"/>
</dbReference>